<name>A0A3B1CYF3_9ZZZZ</name>
<reference evidence="1" key="1">
    <citation type="submission" date="2018-06" db="EMBL/GenBank/DDBJ databases">
        <authorList>
            <person name="Zhirakovskaya E."/>
        </authorList>
    </citation>
    <scope>NUCLEOTIDE SEQUENCE</scope>
</reference>
<dbReference type="AlphaFoldDB" id="A0A3B1CYF3"/>
<proteinExistence type="predicted"/>
<sequence>MIYNNKYALGGGCNGLMKIREEDCYQSGIDCIYPGQDPITNSYLWNNINSNENKIVCMLEYDDETANMIEEDRDYWTDMDDWTLGGENPGNFFYDVASNRPGTCSDNDSYWETDTKKLYRCEGPNNWVFIYKPYTYPHPLIKPANPRNLKITY</sequence>
<evidence type="ECO:0000313" key="1">
    <source>
        <dbReference type="EMBL" id="VAX29523.1"/>
    </source>
</evidence>
<accession>A0A3B1CYF3</accession>
<dbReference type="EMBL" id="UOGH01000122">
    <property type="protein sequence ID" value="VAX29523.1"/>
    <property type="molecule type" value="Genomic_DNA"/>
</dbReference>
<protein>
    <submittedName>
        <fullName evidence="1">Uncharacterized protein</fullName>
    </submittedName>
</protein>
<organism evidence="1">
    <name type="scientific">hydrothermal vent metagenome</name>
    <dbReference type="NCBI Taxonomy" id="652676"/>
    <lineage>
        <taxon>unclassified sequences</taxon>
        <taxon>metagenomes</taxon>
        <taxon>ecological metagenomes</taxon>
    </lineage>
</organism>
<gene>
    <name evidence="1" type="ORF">MNBD_NITROSPIRAE02-1383</name>
</gene>